<evidence type="ECO:0000313" key="3">
    <source>
        <dbReference type="EMBL" id="TCK59878.1"/>
    </source>
</evidence>
<organism evidence="3 4">
    <name type="scientific">Seleniivibrio woodruffii</name>
    <dbReference type="NCBI Taxonomy" id="1078050"/>
    <lineage>
        <taxon>Bacteria</taxon>
        <taxon>Pseudomonadati</taxon>
        <taxon>Deferribacterota</taxon>
        <taxon>Deferribacteres</taxon>
        <taxon>Deferribacterales</taxon>
        <taxon>Geovibrionaceae</taxon>
        <taxon>Seleniivibrio</taxon>
    </lineage>
</organism>
<feature type="chain" id="PRO_5020905329" evidence="1">
    <location>
        <begin position="21"/>
        <end position="129"/>
    </location>
</feature>
<evidence type="ECO:0000259" key="2">
    <source>
        <dbReference type="Pfam" id="PF13115"/>
    </source>
</evidence>
<dbReference type="OrthoDB" id="5339750at2"/>
<keyword evidence="1" id="KW-0732">Signal</keyword>
<evidence type="ECO:0000256" key="1">
    <source>
        <dbReference type="SAM" id="SignalP"/>
    </source>
</evidence>
<dbReference type="InterPro" id="IPR013783">
    <property type="entry name" value="Ig-like_fold"/>
</dbReference>
<gene>
    <name evidence="3" type="ORF">C8D98_2045</name>
</gene>
<feature type="domain" description="YtkA-like" evidence="2">
    <location>
        <begin position="27"/>
        <end position="110"/>
    </location>
</feature>
<dbReference type="AlphaFoldDB" id="A0A4R1K6K9"/>
<dbReference type="EMBL" id="SMGG01000005">
    <property type="protein sequence ID" value="TCK59878.1"/>
    <property type="molecule type" value="Genomic_DNA"/>
</dbReference>
<name>A0A4R1K6K9_9BACT</name>
<dbReference type="Proteomes" id="UP000294614">
    <property type="component" value="Unassembled WGS sequence"/>
</dbReference>
<dbReference type="Gene3D" id="2.60.40.10">
    <property type="entry name" value="Immunoglobulins"/>
    <property type="match status" value="1"/>
</dbReference>
<dbReference type="Pfam" id="PF13115">
    <property type="entry name" value="YtkA"/>
    <property type="match status" value="1"/>
</dbReference>
<keyword evidence="4" id="KW-1185">Reference proteome</keyword>
<feature type="signal peptide" evidence="1">
    <location>
        <begin position="1"/>
        <end position="20"/>
    </location>
</feature>
<protein>
    <submittedName>
        <fullName evidence="3">YtkA-like protein</fullName>
    </submittedName>
</protein>
<evidence type="ECO:0000313" key="4">
    <source>
        <dbReference type="Proteomes" id="UP000294614"/>
    </source>
</evidence>
<sequence length="129" mass="14004">MRKLIMTLFIILSVAALAFAAPYEVSKKAGDITVASVFDKNPPVTGKNKVTVTIKDSKQAPVDAKVAVYYSMPAMAGMPAMDYKTVADGKNGVYTATLDLGMSGPWNVEVRFILPNKELRKVAYTVDVR</sequence>
<accession>A0A4R1K6K9</accession>
<reference evidence="3 4" key="1">
    <citation type="submission" date="2019-03" db="EMBL/GenBank/DDBJ databases">
        <title>Genomic Encyclopedia of Type Strains, Phase IV (KMG-IV): sequencing the most valuable type-strain genomes for metagenomic binning, comparative biology and taxonomic classification.</title>
        <authorList>
            <person name="Goeker M."/>
        </authorList>
    </citation>
    <scope>NUCLEOTIDE SEQUENCE [LARGE SCALE GENOMIC DNA]</scope>
    <source>
        <strain evidence="3 4">DSM 24984</strain>
    </source>
</reference>
<dbReference type="InterPro" id="IPR032693">
    <property type="entry name" value="YtkA-like_dom"/>
</dbReference>
<comment type="caution">
    <text evidence="3">The sequence shown here is derived from an EMBL/GenBank/DDBJ whole genome shotgun (WGS) entry which is preliminary data.</text>
</comment>
<proteinExistence type="predicted"/>
<dbReference type="RefSeq" id="WP_132874033.1">
    <property type="nucleotide sequence ID" value="NZ_JAJUHT010000005.1"/>
</dbReference>